<organism evidence="9 10">
    <name type="scientific">Schizopora paradoxa</name>
    <dbReference type="NCBI Taxonomy" id="27342"/>
    <lineage>
        <taxon>Eukaryota</taxon>
        <taxon>Fungi</taxon>
        <taxon>Dikarya</taxon>
        <taxon>Basidiomycota</taxon>
        <taxon>Agaricomycotina</taxon>
        <taxon>Agaricomycetes</taxon>
        <taxon>Hymenochaetales</taxon>
        <taxon>Schizoporaceae</taxon>
        <taxon>Schizopora</taxon>
    </lineage>
</organism>
<gene>
    <name evidence="9" type="ORF">SCHPADRAFT_926321</name>
</gene>
<dbReference type="STRING" id="27342.A0A0H2RXC5"/>
<dbReference type="PANTHER" id="PTHR42844:SF1">
    <property type="entry name" value="DIHYDRONEOPTERIN ALDOLASE 1-RELATED"/>
    <property type="match status" value="1"/>
</dbReference>
<evidence type="ECO:0000256" key="6">
    <source>
        <dbReference type="ARBA" id="ARBA00023239"/>
    </source>
</evidence>
<dbReference type="AlphaFoldDB" id="A0A0H2RXC5"/>
<dbReference type="GO" id="GO:0004150">
    <property type="term" value="F:dihydroneopterin aldolase activity"/>
    <property type="evidence" value="ECO:0007669"/>
    <property type="project" value="UniProtKB-EC"/>
</dbReference>
<dbReference type="Proteomes" id="UP000053477">
    <property type="component" value="Unassembled WGS sequence"/>
</dbReference>
<dbReference type="InterPro" id="IPR006157">
    <property type="entry name" value="FolB_dom"/>
</dbReference>
<dbReference type="SMART" id="SM00905">
    <property type="entry name" value="FolB"/>
    <property type="match status" value="2"/>
</dbReference>
<evidence type="ECO:0000313" key="10">
    <source>
        <dbReference type="Proteomes" id="UP000053477"/>
    </source>
</evidence>
<reference evidence="9 10" key="1">
    <citation type="submission" date="2015-04" db="EMBL/GenBank/DDBJ databases">
        <title>Complete genome sequence of Schizopora paradoxa KUC8140, a cosmopolitan wood degrader in East Asia.</title>
        <authorList>
            <consortium name="DOE Joint Genome Institute"/>
            <person name="Min B."/>
            <person name="Park H."/>
            <person name="Jang Y."/>
            <person name="Kim J.-J."/>
            <person name="Kim K.H."/>
            <person name="Pangilinan J."/>
            <person name="Lipzen A."/>
            <person name="Riley R."/>
            <person name="Grigoriev I.V."/>
            <person name="Spatafora J.W."/>
            <person name="Choi I.-G."/>
        </authorList>
    </citation>
    <scope>NUCLEOTIDE SEQUENCE [LARGE SCALE GENOMIC DNA]</scope>
    <source>
        <strain evidence="9 10">KUC8140</strain>
    </source>
</reference>
<evidence type="ECO:0000256" key="1">
    <source>
        <dbReference type="ARBA" id="ARBA00001353"/>
    </source>
</evidence>
<dbReference type="OrthoDB" id="5425486at2759"/>
<keyword evidence="6" id="KW-0456">Lyase</keyword>
<evidence type="ECO:0000256" key="2">
    <source>
        <dbReference type="ARBA" id="ARBA00005013"/>
    </source>
</evidence>
<accession>A0A0H2RXC5</accession>
<evidence type="ECO:0000313" key="9">
    <source>
        <dbReference type="EMBL" id="KLO16770.1"/>
    </source>
</evidence>
<feature type="domain" description="Dihydroneopterin aldolase/epimerase" evidence="8">
    <location>
        <begin position="15"/>
        <end position="124"/>
    </location>
</feature>
<dbReference type="Pfam" id="PF02152">
    <property type="entry name" value="FolB"/>
    <property type="match status" value="2"/>
</dbReference>
<sequence length="251" mass="27511">MLGSQPNLSQLLDTVIIREIRAEATVGPDRWGKVRNQPVLVSVSAHTPLAKAGFSDDVKDSIHYGDLGKEIVNQVGKTSFPSLYALGESVAKITLEKGADSVEIEVEILNQFLTAKSLSSTLNRSAKVDSIEQMRRDKISIKDILLHIIIGVNPPERIHRQEILVNIDFWLVSQTCPDVDWIATYRTLTETIQSTDFQTLEAFATKVAGTILGFDIADTVTVTAQKPKALAYAHSSGVQITRSKADLQATI</sequence>
<dbReference type="EMBL" id="KQ085912">
    <property type="protein sequence ID" value="KLO16770.1"/>
    <property type="molecule type" value="Genomic_DNA"/>
</dbReference>
<dbReference type="InParanoid" id="A0A0H2RXC5"/>
<evidence type="ECO:0000256" key="5">
    <source>
        <dbReference type="ARBA" id="ARBA00022909"/>
    </source>
</evidence>
<evidence type="ECO:0000256" key="3">
    <source>
        <dbReference type="ARBA" id="ARBA00005708"/>
    </source>
</evidence>
<comment type="similarity">
    <text evidence="3">Belongs to the DHNA family.</text>
</comment>
<protein>
    <recommendedName>
        <fullName evidence="4">dihydroneopterin aldolase</fullName>
        <ecNumber evidence="4">4.1.2.25</ecNumber>
    </recommendedName>
    <alternativeName>
        <fullName evidence="7">7,8-dihydroneopterin aldolase</fullName>
    </alternativeName>
</protein>
<keyword evidence="5" id="KW-0289">Folate biosynthesis</keyword>
<proteinExistence type="inferred from homology"/>
<dbReference type="SUPFAM" id="SSF55620">
    <property type="entry name" value="Tetrahydrobiopterin biosynthesis enzymes-like"/>
    <property type="match status" value="2"/>
</dbReference>
<feature type="domain" description="Dihydroneopterin aldolase/epimerase" evidence="8">
    <location>
        <begin position="139"/>
        <end position="242"/>
    </location>
</feature>
<evidence type="ECO:0000256" key="4">
    <source>
        <dbReference type="ARBA" id="ARBA00013043"/>
    </source>
</evidence>
<dbReference type="InterPro" id="IPR043133">
    <property type="entry name" value="GTP-CH-I_C/QueF"/>
</dbReference>
<keyword evidence="10" id="KW-1185">Reference proteome</keyword>
<evidence type="ECO:0000256" key="7">
    <source>
        <dbReference type="ARBA" id="ARBA00032903"/>
    </source>
</evidence>
<dbReference type="PANTHER" id="PTHR42844">
    <property type="entry name" value="DIHYDRONEOPTERIN ALDOLASE 1-RELATED"/>
    <property type="match status" value="1"/>
</dbReference>
<name>A0A0H2RXC5_9AGAM</name>
<comment type="catalytic activity">
    <reaction evidence="1">
        <text>7,8-dihydroneopterin = 6-hydroxymethyl-7,8-dihydropterin + glycolaldehyde</text>
        <dbReference type="Rhea" id="RHEA:10540"/>
        <dbReference type="ChEBI" id="CHEBI:17001"/>
        <dbReference type="ChEBI" id="CHEBI:17071"/>
        <dbReference type="ChEBI" id="CHEBI:44841"/>
        <dbReference type="EC" id="4.1.2.25"/>
    </reaction>
</comment>
<comment type="pathway">
    <text evidence="2">Cofactor biosynthesis; tetrahydrofolate biosynthesis; 2-amino-4-hydroxy-6-hydroxymethyl-7,8-dihydropteridine diphosphate from 7,8-dihydroneopterin triphosphate: step 3/4.</text>
</comment>
<dbReference type="GO" id="GO:0005737">
    <property type="term" value="C:cytoplasm"/>
    <property type="evidence" value="ECO:0007669"/>
    <property type="project" value="TreeGrafter"/>
</dbReference>
<dbReference type="EC" id="4.1.2.25" evidence="4"/>
<dbReference type="Gene3D" id="3.30.1130.10">
    <property type="match status" value="2"/>
</dbReference>
<dbReference type="NCBIfam" id="TIGR00526">
    <property type="entry name" value="folB_dom"/>
    <property type="match status" value="2"/>
</dbReference>
<dbReference type="InterPro" id="IPR006156">
    <property type="entry name" value="Dihydroneopterin_aldolase"/>
</dbReference>
<dbReference type="GO" id="GO:0046656">
    <property type="term" value="P:folic acid biosynthetic process"/>
    <property type="evidence" value="ECO:0007669"/>
    <property type="project" value="UniProtKB-KW"/>
</dbReference>
<evidence type="ECO:0000259" key="8">
    <source>
        <dbReference type="SMART" id="SM00905"/>
    </source>
</evidence>